<dbReference type="EMBL" id="MU825397">
    <property type="protein sequence ID" value="KAJ7393713.1"/>
    <property type="molecule type" value="Genomic_DNA"/>
</dbReference>
<reference evidence="2" key="1">
    <citation type="submission" date="2023-01" db="EMBL/GenBank/DDBJ databases">
        <title>Genome assembly of the deep-sea coral Lophelia pertusa.</title>
        <authorList>
            <person name="Herrera S."/>
            <person name="Cordes E."/>
        </authorList>
    </citation>
    <scope>NUCLEOTIDE SEQUENCE</scope>
    <source>
        <strain evidence="2">USNM1676648</strain>
        <tissue evidence="2">Polyp</tissue>
    </source>
</reference>
<accession>A0A9X0A5Z3</accession>
<feature type="region of interest" description="Disordered" evidence="1">
    <location>
        <begin position="1"/>
        <end position="27"/>
    </location>
</feature>
<proteinExistence type="predicted"/>
<keyword evidence="3" id="KW-1185">Reference proteome</keyword>
<dbReference type="Proteomes" id="UP001163046">
    <property type="component" value="Unassembled WGS sequence"/>
</dbReference>
<gene>
    <name evidence="2" type="ORF">OS493_003372</name>
</gene>
<organism evidence="2 3">
    <name type="scientific">Desmophyllum pertusum</name>
    <dbReference type="NCBI Taxonomy" id="174260"/>
    <lineage>
        <taxon>Eukaryota</taxon>
        <taxon>Metazoa</taxon>
        <taxon>Cnidaria</taxon>
        <taxon>Anthozoa</taxon>
        <taxon>Hexacorallia</taxon>
        <taxon>Scleractinia</taxon>
        <taxon>Caryophylliina</taxon>
        <taxon>Caryophylliidae</taxon>
        <taxon>Desmophyllum</taxon>
    </lineage>
</organism>
<dbReference type="AlphaFoldDB" id="A0A9X0A5Z3"/>
<evidence type="ECO:0000256" key="1">
    <source>
        <dbReference type="SAM" id="MobiDB-lite"/>
    </source>
</evidence>
<name>A0A9X0A5Z3_9CNID</name>
<comment type="caution">
    <text evidence="2">The sequence shown here is derived from an EMBL/GenBank/DDBJ whole genome shotgun (WGS) entry which is preliminary data.</text>
</comment>
<sequence>MNTESHETKNGVLKDSCTDHGNANEDTSGSCFENSFVEANDLAAYANDTNSVLSSSESEPVQGSFNFASESKEELGSVVGFESSQGSCISPETFTGPDEESFFSAEETEISQELSKVTEVVNETATDLENIEGHSSVNSENTHTKEETAIRQEISQAPFSADPSDQRLEVEDLEESLENHPGLHDSAKETLNTETSFIESSNNDDHVSDSDLSVDTATDRGAVGGPWSQILPTATRNGHQVPIQAPRENMMWALLK</sequence>
<evidence type="ECO:0000313" key="2">
    <source>
        <dbReference type="EMBL" id="KAJ7393713.1"/>
    </source>
</evidence>
<evidence type="ECO:0000313" key="3">
    <source>
        <dbReference type="Proteomes" id="UP001163046"/>
    </source>
</evidence>
<protein>
    <submittedName>
        <fullName evidence="2">Uncharacterized protein</fullName>
    </submittedName>
</protein>